<evidence type="ECO:0000313" key="2">
    <source>
        <dbReference type="EMBL" id="NEA16102.1"/>
    </source>
</evidence>
<dbReference type="AlphaFoldDB" id="A0A6N9U0M2"/>
<feature type="signal peptide" evidence="1">
    <location>
        <begin position="1"/>
        <end position="27"/>
    </location>
</feature>
<keyword evidence="1" id="KW-0732">Signal</keyword>
<dbReference type="Proteomes" id="UP000471293">
    <property type="component" value="Unassembled WGS sequence"/>
</dbReference>
<comment type="caution">
    <text evidence="2">The sequence shown here is derived from an EMBL/GenBank/DDBJ whole genome shotgun (WGS) entry which is preliminary data.</text>
</comment>
<evidence type="ECO:0008006" key="4">
    <source>
        <dbReference type="Google" id="ProtNLM"/>
    </source>
</evidence>
<proteinExistence type="predicted"/>
<feature type="chain" id="PRO_5027084863" description="Secreted protein" evidence="1">
    <location>
        <begin position="28"/>
        <end position="219"/>
    </location>
</feature>
<sequence length="219" mass="20884">MLKKTSVLTAVGAAAAAVALAAPSATAGPTAAWTVTPTGAFTGTAGETALTDNIGNQIKCATASASGNAPTSPTAGPQLASITAAAFNAPCVGPFSSTWTISTTTPWTLNGTSYAAGGTNGTGVTTGNIGSISATVSGTSVLGACTFKVTGSVNAKYNNPSSGGSNGTLDVAPAATSPLLLTIGSKTGPGCGIVGATATFKGTYSIKHSSGVSPVISYS</sequence>
<dbReference type="RefSeq" id="WP_164344304.1">
    <property type="nucleotide sequence ID" value="NZ_JAAGLQ010000222.1"/>
</dbReference>
<dbReference type="EMBL" id="JAAGLQ010000222">
    <property type="protein sequence ID" value="NEA16102.1"/>
    <property type="molecule type" value="Genomic_DNA"/>
</dbReference>
<accession>A0A6N9U0M2</accession>
<name>A0A6N9U0M2_STRHA</name>
<evidence type="ECO:0000313" key="3">
    <source>
        <dbReference type="Proteomes" id="UP000471293"/>
    </source>
</evidence>
<evidence type="ECO:0000256" key="1">
    <source>
        <dbReference type="SAM" id="SignalP"/>
    </source>
</evidence>
<reference evidence="2 3" key="1">
    <citation type="submission" date="2020-01" db="EMBL/GenBank/DDBJ databases">
        <title>Insect and environment-associated Actinomycetes.</title>
        <authorList>
            <person name="Currrie C."/>
            <person name="Chevrette M."/>
            <person name="Carlson C."/>
            <person name="Stubbendieck R."/>
            <person name="Wendt-Pienkowski E."/>
        </authorList>
    </citation>
    <scope>NUCLEOTIDE SEQUENCE [LARGE SCALE GENOMIC DNA]</scope>
    <source>
        <strain evidence="2 3">SID11342</strain>
    </source>
</reference>
<protein>
    <recommendedName>
        <fullName evidence="4">Secreted protein</fullName>
    </recommendedName>
</protein>
<organism evidence="2 3">
    <name type="scientific">Streptomyces halstedii</name>
    <dbReference type="NCBI Taxonomy" id="1944"/>
    <lineage>
        <taxon>Bacteria</taxon>
        <taxon>Bacillati</taxon>
        <taxon>Actinomycetota</taxon>
        <taxon>Actinomycetes</taxon>
        <taxon>Kitasatosporales</taxon>
        <taxon>Streptomycetaceae</taxon>
        <taxon>Streptomyces</taxon>
    </lineage>
</organism>
<gene>
    <name evidence="2" type="ORF">G3I29_11305</name>
</gene>